<feature type="signal peptide" evidence="1">
    <location>
        <begin position="1"/>
        <end position="30"/>
    </location>
</feature>
<evidence type="ECO:0008006" key="4">
    <source>
        <dbReference type="Google" id="ProtNLM"/>
    </source>
</evidence>
<dbReference type="InterPro" id="IPR006311">
    <property type="entry name" value="TAT_signal"/>
</dbReference>
<keyword evidence="1" id="KW-0732">Signal</keyword>
<sequence>MRKTRTAALTAAAVAALGTATLVGLGPASAAPAADTKATAGAVARPCGVNDVSFYFGGLSAGLGQRSFQITLLAHDGVTCALTDTPLVSVSGPPDQKKPIPVTVNGRGGTLVLRTNSPLHTTVFYSAPDTTEHTLKVTTLTLAMPDGTSRSVNFLFPGETDIYSGGVSLTSWTTGIGLGEGEEAF</sequence>
<dbReference type="EMBL" id="JBHSBB010000012">
    <property type="protein sequence ID" value="MFC4033280.1"/>
    <property type="molecule type" value="Genomic_DNA"/>
</dbReference>
<reference evidence="3" key="1">
    <citation type="journal article" date="2019" name="Int. J. Syst. Evol. Microbiol.">
        <title>The Global Catalogue of Microorganisms (GCM) 10K type strain sequencing project: providing services to taxonomists for standard genome sequencing and annotation.</title>
        <authorList>
            <consortium name="The Broad Institute Genomics Platform"/>
            <consortium name="The Broad Institute Genome Sequencing Center for Infectious Disease"/>
            <person name="Wu L."/>
            <person name="Ma J."/>
        </authorList>
    </citation>
    <scope>NUCLEOTIDE SEQUENCE [LARGE SCALE GENOMIC DNA]</scope>
    <source>
        <strain evidence="3">CGMCC 4.7237</strain>
    </source>
</reference>
<evidence type="ECO:0000256" key="1">
    <source>
        <dbReference type="SAM" id="SignalP"/>
    </source>
</evidence>
<proteinExistence type="predicted"/>
<dbReference type="Proteomes" id="UP001595765">
    <property type="component" value="Unassembled WGS sequence"/>
</dbReference>
<evidence type="ECO:0000313" key="2">
    <source>
        <dbReference type="EMBL" id="MFC4033280.1"/>
    </source>
</evidence>
<protein>
    <recommendedName>
        <fullName evidence="4">DUF4232 domain-containing protein</fullName>
    </recommendedName>
</protein>
<evidence type="ECO:0000313" key="3">
    <source>
        <dbReference type="Proteomes" id="UP001595765"/>
    </source>
</evidence>
<name>A0ABV8HR74_9ACTN</name>
<accession>A0ABV8HR74</accession>
<feature type="chain" id="PRO_5045456039" description="DUF4232 domain-containing protein" evidence="1">
    <location>
        <begin position="31"/>
        <end position="185"/>
    </location>
</feature>
<dbReference type="RefSeq" id="WP_386430375.1">
    <property type="nucleotide sequence ID" value="NZ_JBHSBB010000012.1"/>
</dbReference>
<keyword evidence="3" id="KW-1185">Reference proteome</keyword>
<gene>
    <name evidence="2" type="ORF">ACFO3J_17545</name>
</gene>
<comment type="caution">
    <text evidence="2">The sequence shown here is derived from an EMBL/GenBank/DDBJ whole genome shotgun (WGS) entry which is preliminary data.</text>
</comment>
<organism evidence="2 3">
    <name type="scientific">Streptomyces polygonati</name>
    <dbReference type="NCBI Taxonomy" id="1617087"/>
    <lineage>
        <taxon>Bacteria</taxon>
        <taxon>Bacillati</taxon>
        <taxon>Actinomycetota</taxon>
        <taxon>Actinomycetes</taxon>
        <taxon>Kitasatosporales</taxon>
        <taxon>Streptomycetaceae</taxon>
        <taxon>Streptomyces</taxon>
    </lineage>
</organism>
<dbReference type="PROSITE" id="PS51318">
    <property type="entry name" value="TAT"/>
    <property type="match status" value="1"/>
</dbReference>